<gene>
    <name evidence="2" type="ORF">Adt_32830</name>
</gene>
<keyword evidence="3" id="KW-1185">Reference proteome</keyword>
<organism evidence="2 3">
    <name type="scientific">Abeliophyllum distichum</name>
    <dbReference type="NCBI Taxonomy" id="126358"/>
    <lineage>
        <taxon>Eukaryota</taxon>
        <taxon>Viridiplantae</taxon>
        <taxon>Streptophyta</taxon>
        <taxon>Embryophyta</taxon>
        <taxon>Tracheophyta</taxon>
        <taxon>Spermatophyta</taxon>
        <taxon>Magnoliopsida</taxon>
        <taxon>eudicotyledons</taxon>
        <taxon>Gunneridae</taxon>
        <taxon>Pentapetalae</taxon>
        <taxon>asterids</taxon>
        <taxon>lamiids</taxon>
        <taxon>Lamiales</taxon>
        <taxon>Oleaceae</taxon>
        <taxon>Forsythieae</taxon>
        <taxon>Abeliophyllum</taxon>
    </lineage>
</organism>
<dbReference type="AlphaFoldDB" id="A0ABD1QVD9"/>
<name>A0ABD1QVD9_9LAMI</name>
<feature type="compositionally biased region" description="Low complexity" evidence="1">
    <location>
        <begin position="24"/>
        <end position="34"/>
    </location>
</feature>
<evidence type="ECO:0000313" key="2">
    <source>
        <dbReference type="EMBL" id="KAL2479864.1"/>
    </source>
</evidence>
<feature type="region of interest" description="Disordered" evidence="1">
    <location>
        <begin position="1"/>
        <end position="110"/>
    </location>
</feature>
<feature type="compositionally biased region" description="Low complexity" evidence="1">
    <location>
        <begin position="43"/>
        <end position="57"/>
    </location>
</feature>
<sequence>MSSKNDDSQNQSDAHTNPSIWDESPSSASSSSSSEVVGKVNQAPSAARPSTTSTSRRGACPIAPSKETAEKRGLDSRVPKMRGSLDKRDAPAAKALDEELKQSATEASMARSRIVEEELEDMWLSYDIFASVILMGPGPEERANDPPKGFVAI</sequence>
<feature type="compositionally biased region" description="Basic and acidic residues" evidence="1">
    <location>
        <begin position="67"/>
        <end position="101"/>
    </location>
</feature>
<reference evidence="3" key="1">
    <citation type="submission" date="2024-07" db="EMBL/GenBank/DDBJ databases">
        <title>Two chromosome-level genome assemblies of Korean endemic species Abeliophyllum distichum and Forsythia ovata (Oleaceae).</title>
        <authorList>
            <person name="Jang H."/>
        </authorList>
    </citation>
    <scope>NUCLEOTIDE SEQUENCE [LARGE SCALE GENOMIC DNA]</scope>
</reference>
<dbReference type="EMBL" id="JBFOLK010000010">
    <property type="protein sequence ID" value="KAL2479864.1"/>
    <property type="molecule type" value="Genomic_DNA"/>
</dbReference>
<dbReference type="Proteomes" id="UP001604336">
    <property type="component" value="Unassembled WGS sequence"/>
</dbReference>
<protein>
    <submittedName>
        <fullName evidence="2">Uncharacterized protein</fullName>
    </submittedName>
</protein>
<comment type="caution">
    <text evidence="2">The sequence shown here is derived from an EMBL/GenBank/DDBJ whole genome shotgun (WGS) entry which is preliminary data.</text>
</comment>
<evidence type="ECO:0000313" key="3">
    <source>
        <dbReference type="Proteomes" id="UP001604336"/>
    </source>
</evidence>
<evidence type="ECO:0000256" key="1">
    <source>
        <dbReference type="SAM" id="MobiDB-lite"/>
    </source>
</evidence>
<accession>A0ABD1QVD9</accession>
<proteinExistence type="predicted"/>